<sequence length="553" mass="62001">MVALERVLENAQSQYCPSDNKFTCILSAKMSSPAPKSPELSDKSKKYDRQIRLWGEHGQTLLEAATVCLVNVTAVGCETAKGLVLPGIGGFTVADGSTVKEEDLGNNFFLDASYIGKSKALACKQLLQELNPDVNGDYVDESVDYLLENRPNFFDSFDLVIASNLNEKTLLLLSNRLWESNVPLLYCRSLGMMGTIRLQIREHCIVEAHPDNPQFDLRLAQPFHALQEHLNSTEVTSKVPWLLVLYKYLRIWQKEQPDGHKTPNNYKEKNQLREVIRKEMKADEENHEEAIKAVNTAFGAGTVPSALKAIFEDEACELLTKKSNIFWIMAKALKSFLIHDNNGNLPLPGVLPDMTANTDSYIALQNIYRQQALQDADQVYHKCQDYLKQLSLPPDTIDERSVRLFCREAAGLTVMRGTRIAEEYERNSRLLPLMEENEVQDNLTAYNFALRAYERFLSECGHIPGECTAEQDIGRLKTIAGKMLGDLGTHATISDDVLHEISRYGGAELHAVSAFIGGCAAQEVIKIVTKQYKPIDNTFIYNAVSTESVTLKL</sequence>
<keyword evidence="9" id="KW-1185">Reference proteome</keyword>
<evidence type="ECO:0000313" key="9">
    <source>
        <dbReference type="Proteomes" id="UP000268350"/>
    </source>
</evidence>
<dbReference type="GO" id="GO:0005737">
    <property type="term" value="C:cytoplasm"/>
    <property type="evidence" value="ECO:0007669"/>
    <property type="project" value="TreeGrafter"/>
</dbReference>
<dbReference type="PANTHER" id="PTHR10953:SF29">
    <property type="entry name" value="NEDD8-ACTIVATING ENZYME E1 REGULATORY SUBUNIT"/>
    <property type="match status" value="1"/>
</dbReference>
<dbReference type="CDD" id="cd01493">
    <property type="entry name" value="APPBP1_RUB"/>
    <property type="match status" value="1"/>
</dbReference>
<evidence type="ECO:0000256" key="4">
    <source>
        <dbReference type="ARBA" id="ARBA00022786"/>
    </source>
</evidence>
<dbReference type="AlphaFoldDB" id="A0A3B0JSA2"/>
<dbReference type="OrthoDB" id="1708823at2759"/>
<dbReference type="InterPro" id="IPR045886">
    <property type="entry name" value="ThiF/MoeB/HesA"/>
</dbReference>
<gene>
    <name evidence="8" type="ORF">DGUA_6G014880</name>
</gene>
<protein>
    <recommendedName>
        <fullName evidence="3 5">NEDD8-activating enzyme E1 regulatory subunit</fullName>
    </recommendedName>
</protein>
<comment type="pathway">
    <text evidence="1 5">Protein modification; protein neddylation.</text>
</comment>
<dbReference type="PIRSF" id="PIRSF039099">
    <property type="entry name" value="APP-BP1"/>
    <property type="match status" value="1"/>
</dbReference>
<feature type="coiled-coil region" evidence="6">
    <location>
        <begin position="266"/>
        <end position="297"/>
    </location>
</feature>
<dbReference type="GO" id="GO:0045116">
    <property type="term" value="P:protein neddylation"/>
    <property type="evidence" value="ECO:0007669"/>
    <property type="project" value="UniProtKB-UniRule"/>
</dbReference>
<evidence type="ECO:0000256" key="3">
    <source>
        <dbReference type="ARBA" id="ARBA00015407"/>
    </source>
</evidence>
<organism evidence="8 9">
    <name type="scientific">Drosophila guanche</name>
    <name type="common">Fruit fly</name>
    <dbReference type="NCBI Taxonomy" id="7266"/>
    <lineage>
        <taxon>Eukaryota</taxon>
        <taxon>Metazoa</taxon>
        <taxon>Ecdysozoa</taxon>
        <taxon>Arthropoda</taxon>
        <taxon>Hexapoda</taxon>
        <taxon>Insecta</taxon>
        <taxon>Pterygota</taxon>
        <taxon>Neoptera</taxon>
        <taxon>Endopterygota</taxon>
        <taxon>Diptera</taxon>
        <taxon>Brachycera</taxon>
        <taxon>Muscomorpha</taxon>
        <taxon>Ephydroidea</taxon>
        <taxon>Drosophilidae</taxon>
        <taxon>Drosophila</taxon>
        <taxon>Sophophora</taxon>
    </lineage>
</organism>
<dbReference type="PANTHER" id="PTHR10953">
    <property type="entry name" value="UBIQUITIN-ACTIVATING ENZYME E1"/>
    <property type="match status" value="1"/>
</dbReference>
<dbReference type="InterPro" id="IPR030667">
    <property type="entry name" value="APP-BP1"/>
</dbReference>
<evidence type="ECO:0000259" key="7">
    <source>
        <dbReference type="Pfam" id="PF00899"/>
    </source>
</evidence>
<dbReference type="UniPathway" id="UPA00885"/>
<evidence type="ECO:0000256" key="5">
    <source>
        <dbReference type="PIRNR" id="PIRNR039099"/>
    </source>
</evidence>
<dbReference type="SUPFAM" id="SSF69572">
    <property type="entry name" value="Activating enzymes of the ubiquitin-like proteins"/>
    <property type="match status" value="1"/>
</dbReference>
<dbReference type="FunFam" id="3.40.50.720:FF:000828">
    <property type="entry name" value="Nedd8-activating enzyme E1 regulatory subunit"/>
    <property type="match status" value="1"/>
</dbReference>
<evidence type="ECO:0000256" key="1">
    <source>
        <dbReference type="ARBA" id="ARBA00005032"/>
    </source>
</evidence>
<dbReference type="InterPro" id="IPR035985">
    <property type="entry name" value="Ubiquitin-activating_enz"/>
</dbReference>
<comment type="similarity">
    <text evidence="2 5">Belongs to the ubiquitin-activating E1 family. ULA1 subfamily.</text>
</comment>
<dbReference type="Gene3D" id="3.40.50.720">
    <property type="entry name" value="NAD(P)-binding Rossmann-like Domain"/>
    <property type="match status" value="2"/>
</dbReference>
<keyword evidence="6" id="KW-0175">Coiled coil</keyword>
<dbReference type="Proteomes" id="UP000268350">
    <property type="component" value="Unassembled WGS sequence"/>
</dbReference>
<proteinExistence type="inferred from homology"/>
<evidence type="ECO:0000256" key="2">
    <source>
        <dbReference type="ARBA" id="ARBA00006868"/>
    </source>
</evidence>
<dbReference type="Pfam" id="PF00899">
    <property type="entry name" value="ThiF"/>
    <property type="match status" value="1"/>
</dbReference>
<keyword evidence="4 5" id="KW-0833">Ubl conjugation pathway</keyword>
<accession>A0A3B0JSA2</accession>
<dbReference type="InterPro" id="IPR000594">
    <property type="entry name" value="ThiF_NAD_FAD-bd"/>
</dbReference>
<feature type="domain" description="THIF-type NAD/FAD binding fold" evidence="7">
    <location>
        <begin position="47"/>
        <end position="545"/>
    </location>
</feature>
<dbReference type="STRING" id="7266.A0A3B0JSA2"/>
<dbReference type="GO" id="GO:0019781">
    <property type="term" value="F:NEDD8 activating enzyme activity"/>
    <property type="evidence" value="ECO:0007669"/>
    <property type="project" value="UniProtKB-UniRule"/>
</dbReference>
<evidence type="ECO:0000313" key="8">
    <source>
        <dbReference type="EMBL" id="SPP85005.1"/>
    </source>
</evidence>
<evidence type="ECO:0000256" key="6">
    <source>
        <dbReference type="SAM" id="Coils"/>
    </source>
</evidence>
<reference evidence="9" key="1">
    <citation type="submission" date="2018-01" db="EMBL/GenBank/DDBJ databases">
        <authorList>
            <person name="Alioto T."/>
            <person name="Alioto T."/>
        </authorList>
    </citation>
    <scope>NUCLEOTIDE SEQUENCE [LARGE SCALE GENOMIC DNA]</scope>
</reference>
<name>A0A3B0JSA2_DROGU</name>
<dbReference type="EMBL" id="OUUW01000009">
    <property type="protein sequence ID" value="SPP85005.1"/>
    <property type="molecule type" value="Genomic_DNA"/>
</dbReference>